<dbReference type="EMBL" id="GBXM01076750">
    <property type="protein sequence ID" value="JAH31827.1"/>
    <property type="molecule type" value="Transcribed_RNA"/>
</dbReference>
<sequence length="13" mass="1544">MLKQELKSNKHST</sequence>
<evidence type="ECO:0000313" key="1">
    <source>
        <dbReference type="EMBL" id="JAH31827.1"/>
    </source>
</evidence>
<name>A0A0E9RSM5_ANGAN</name>
<organism evidence="1">
    <name type="scientific">Anguilla anguilla</name>
    <name type="common">European freshwater eel</name>
    <name type="synonym">Muraena anguilla</name>
    <dbReference type="NCBI Taxonomy" id="7936"/>
    <lineage>
        <taxon>Eukaryota</taxon>
        <taxon>Metazoa</taxon>
        <taxon>Chordata</taxon>
        <taxon>Craniata</taxon>
        <taxon>Vertebrata</taxon>
        <taxon>Euteleostomi</taxon>
        <taxon>Actinopterygii</taxon>
        <taxon>Neopterygii</taxon>
        <taxon>Teleostei</taxon>
        <taxon>Anguilliformes</taxon>
        <taxon>Anguillidae</taxon>
        <taxon>Anguilla</taxon>
    </lineage>
</organism>
<accession>A0A0E9RSM5</accession>
<reference evidence="1" key="2">
    <citation type="journal article" date="2015" name="Fish Shellfish Immunol.">
        <title>Early steps in the European eel (Anguilla anguilla)-Vibrio vulnificus interaction in the gills: Role of the RtxA13 toxin.</title>
        <authorList>
            <person name="Callol A."/>
            <person name="Pajuelo D."/>
            <person name="Ebbesson L."/>
            <person name="Teles M."/>
            <person name="MacKenzie S."/>
            <person name="Amaro C."/>
        </authorList>
    </citation>
    <scope>NUCLEOTIDE SEQUENCE</scope>
</reference>
<protein>
    <submittedName>
        <fullName evidence="1">Uncharacterized protein</fullName>
    </submittedName>
</protein>
<proteinExistence type="predicted"/>
<reference evidence="1" key="1">
    <citation type="submission" date="2014-11" db="EMBL/GenBank/DDBJ databases">
        <authorList>
            <person name="Amaro Gonzalez C."/>
        </authorList>
    </citation>
    <scope>NUCLEOTIDE SEQUENCE</scope>
</reference>